<accession>A0A090ADG2</accession>
<reference evidence="3 4" key="1">
    <citation type="journal article" date="2014" name="ISME J.">
        <title>Ecophysiology of Thioploca ingrica as revealed by the complete genome sequence supplemented with proteomic evidence.</title>
        <authorList>
            <person name="Kojima H."/>
            <person name="Ogura Y."/>
            <person name="Yamamoto N."/>
            <person name="Togashi T."/>
            <person name="Mori H."/>
            <person name="Watanabe T."/>
            <person name="Nemoto F."/>
            <person name="Kurokawa K."/>
            <person name="Hayashi T."/>
            <person name="Fukui M."/>
        </authorList>
    </citation>
    <scope>NUCLEOTIDE SEQUENCE [LARGE SCALE GENOMIC DNA]</scope>
</reference>
<dbReference type="Pfam" id="PF13719">
    <property type="entry name" value="Zn_ribbon_5"/>
    <property type="match status" value="1"/>
</dbReference>
<keyword evidence="4" id="KW-1185">Reference proteome</keyword>
<dbReference type="OrthoDB" id="6717714at2"/>
<evidence type="ECO:0000313" key="3">
    <source>
        <dbReference type="EMBL" id="BAP55898.1"/>
    </source>
</evidence>
<evidence type="ECO:0000313" key="4">
    <source>
        <dbReference type="Proteomes" id="UP000031623"/>
    </source>
</evidence>
<dbReference type="HOGENOM" id="CLU_036053_0_0_6"/>
<dbReference type="InterPro" id="IPR011723">
    <property type="entry name" value="Znf/thioredoxin_put"/>
</dbReference>
<name>A0A090ADG2_9GAMM</name>
<feature type="domain" description="Zinc finger/thioredoxin putative" evidence="2">
    <location>
        <begin position="1"/>
        <end position="37"/>
    </location>
</feature>
<dbReference type="Pfam" id="PF11906">
    <property type="entry name" value="DUF3426"/>
    <property type="match status" value="1"/>
</dbReference>
<gene>
    <name evidence="3" type="ORF">THII_1601</name>
</gene>
<proteinExistence type="predicted"/>
<feature type="transmembrane region" description="Helical" evidence="1">
    <location>
        <begin position="88"/>
        <end position="110"/>
    </location>
</feature>
<dbReference type="AlphaFoldDB" id="A0A090ADG2"/>
<protein>
    <recommendedName>
        <fullName evidence="2">Zinc finger/thioredoxin putative domain-containing protein</fullName>
    </recommendedName>
</protein>
<dbReference type="NCBIfam" id="TIGR02098">
    <property type="entry name" value="MJ0042_CXXC"/>
    <property type="match status" value="1"/>
</dbReference>
<keyword evidence="1" id="KW-0812">Transmembrane</keyword>
<evidence type="ECO:0000259" key="2">
    <source>
        <dbReference type="Pfam" id="PF13719"/>
    </source>
</evidence>
<dbReference type="Proteomes" id="UP000031623">
    <property type="component" value="Chromosome"/>
</dbReference>
<dbReference type="InterPro" id="IPR021834">
    <property type="entry name" value="DUF3426"/>
</dbReference>
<dbReference type="STRING" id="40754.THII_1601"/>
<keyword evidence="1" id="KW-0472">Membrane</keyword>
<dbReference type="EMBL" id="AP014633">
    <property type="protein sequence ID" value="BAP55898.1"/>
    <property type="molecule type" value="Genomic_DNA"/>
</dbReference>
<dbReference type="KEGG" id="tig:THII_1601"/>
<evidence type="ECO:0000256" key="1">
    <source>
        <dbReference type="SAM" id="Phobius"/>
    </source>
</evidence>
<organism evidence="3 4">
    <name type="scientific">Thioploca ingrica</name>
    <dbReference type="NCBI Taxonomy" id="40754"/>
    <lineage>
        <taxon>Bacteria</taxon>
        <taxon>Pseudomonadati</taxon>
        <taxon>Pseudomonadota</taxon>
        <taxon>Gammaproteobacteria</taxon>
        <taxon>Thiotrichales</taxon>
        <taxon>Thiotrichaceae</taxon>
        <taxon>Thioploca</taxon>
    </lineage>
</organism>
<keyword evidence="1" id="KW-1133">Transmembrane helix</keyword>
<sequence>MHTQCPHCQTIFRVTSAHLNIAQGHVRCSHCQHAFNATRHLLKQLPTPDVPEQFKIDEEEPSLSTDYNLPELLQEDIYQPRRNSWNAFLFWGVITLILATTLAVQIFWFWQPDKILQHPQIRPWLDRFCHVFLCTLPVTRDVDSFYIQEHIASVHPTLTNVIQFEVTFVNKAIFPQPYPDFSLTFEDSNGKPIAQRLFKPSEYLPTPPKPDQEIPPKAAIHFKLELMNIANLIEGNQIAQGYHFEFL</sequence>